<reference evidence="1 2" key="1">
    <citation type="submission" date="2019-05" db="EMBL/GenBank/DDBJ databases">
        <title>The compact genome of Giardia muris reveals important steps in the evolution of intestinal protozoan parasites.</title>
        <authorList>
            <person name="Xu F."/>
            <person name="Jimenez-Gonzalez A."/>
            <person name="Einarsson E."/>
            <person name="Astvaldsson A."/>
            <person name="Peirasmaki D."/>
            <person name="Eckmann L."/>
            <person name="Andersson J.O."/>
            <person name="Svard S.G."/>
            <person name="Jerlstrom-Hultqvist J."/>
        </authorList>
    </citation>
    <scope>NUCLEOTIDE SEQUENCE [LARGE SCALE GENOMIC DNA]</scope>
    <source>
        <strain evidence="1 2">Roberts-Thomson</strain>
    </source>
</reference>
<dbReference type="Proteomes" id="UP000315496">
    <property type="component" value="Chromosome 1"/>
</dbReference>
<gene>
    <name evidence="1" type="ORF">GMRT_10745</name>
</gene>
<accession>A0A4Z1TBP3</accession>
<proteinExistence type="predicted"/>
<dbReference type="VEuPathDB" id="GiardiaDB:GMRT_10745"/>
<comment type="caution">
    <text evidence="1">The sequence shown here is derived from an EMBL/GenBank/DDBJ whole genome shotgun (WGS) entry which is preliminary data.</text>
</comment>
<organism evidence="1 2">
    <name type="scientific">Giardia muris</name>
    <dbReference type="NCBI Taxonomy" id="5742"/>
    <lineage>
        <taxon>Eukaryota</taxon>
        <taxon>Metamonada</taxon>
        <taxon>Diplomonadida</taxon>
        <taxon>Hexamitidae</taxon>
        <taxon>Giardiinae</taxon>
        <taxon>Giardia</taxon>
    </lineage>
</organism>
<sequence>MEIVVRRVPVGASTVEVEEPISDLTISALSTRGEAVLSAPPSRGCTVQTRTVLAQVEREASTPQFLREVQSVPRLFIEETMAQKEQPSTQAGPGRGLYPSHDVISNSELDVKRVPRGPTKTEPIIIEQIPVNPKPTRRKPCPPVALSMYQAHASGSPTERGMENETEECNYTIVATTAEPKRTPQIESSILEISTAVDESYKDTYSEPTYLDLKPGHISSYTTFSVADMSPVMRESQGNETAVQLRRVRMQASWEQPFNNEVAVSSSCLTTMVTTSYDVPINETMVTRSTLLTKELSDVDELSPNLVRSRGADSPDEDFLTVNAQVNVHRKTREDNGTFDFVHIPNSTATRMANTSKQPAEDRLPCFVLTFVEAER</sequence>
<keyword evidence="2" id="KW-1185">Reference proteome</keyword>
<protein>
    <submittedName>
        <fullName evidence="1">Uncharacterized protein</fullName>
    </submittedName>
</protein>
<evidence type="ECO:0000313" key="2">
    <source>
        <dbReference type="Proteomes" id="UP000315496"/>
    </source>
</evidence>
<evidence type="ECO:0000313" key="1">
    <source>
        <dbReference type="EMBL" id="TNJ30667.1"/>
    </source>
</evidence>
<name>A0A4Z1TBP3_GIAMU</name>
<dbReference type="EMBL" id="VDLU01000001">
    <property type="protein sequence ID" value="TNJ30667.1"/>
    <property type="molecule type" value="Genomic_DNA"/>
</dbReference>
<dbReference type="AlphaFoldDB" id="A0A4Z1TBP3"/>